<accession>A0A4E9FA71</accession>
<dbReference type="EMBL" id="CAAKNF010000193">
    <property type="protein sequence ID" value="VIO93747.1"/>
    <property type="molecule type" value="Genomic_DNA"/>
</dbReference>
<evidence type="ECO:0000313" key="2">
    <source>
        <dbReference type="Proteomes" id="UP000006672"/>
    </source>
</evidence>
<keyword evidence="2" id="KW-1185">Reference proteome</keyword>
<reference evidence="1" key="2">
    <citation type="submission" date="2019-04" db="EMBL/GenBank/DDBJ databases">
        <authorList>
            <person name="Howe K."/>
            <person name="Paulini M."/>
            <person name="Williams G."/>
        </authorList>
    </citation>
    <scope>NUCLEOTIDE SEQUENCE [LARGE SCALE GENOMIC DNA]</scope>
    <source>
        <strain evidence="1">FR3</strain>
    </source>
</reference>
<reference evidence="3" key="3">
    <citation type="submission" date="2019-12" db="UniProtKB">
        <authorList>
            <consortium name="WormBaseParasite"/>
        </authorList>
    </citation>
    <scope>IDENTIFICATION</scope>
</reference>
<reference evidence="2" key="1">
    <citation type="journal article" date="2007" name="Science">
        <title>Draft genome of the filarial nematode parasite Brugia malayi.</title>
        <authorList>
            <person name="Ghedin E."/>
            <person name="Wang S."/>
            <person name="Spiro D."/>
            <person name="Caler E."/>
            <person name="Zhao Q."/>
            <person name="Crabtree J."/>
            <person name="Allen J.E."/>
            <person name="Delcher A.L."/>
            <person name="Guiliano D.B."/>
            <person name="Miranda-Saavedra D."/>
            <person name="Angiuoli S.V."/>
            <person name="Creasy T."/>
            <person name="Amedeo P."/>
            <person name="Haas B."/>
            <person name="El-Sayed N.M."/>
            <person name="Wortman J.R."/>
            <person name="Feldblyum T."/>
            <person name="Tallon L."/>
            <person name="Schatz M."/>
            <person name="Shumway M."/>
            <person name="Koo H."/>
            <person name="Salzberg S.L."/>
            <person name="Schobel S."/>
            <person name="Pertea M."/>
            <person name="Pop M."/>
            <person name="White O."/>
            <person name="Barton G.J."/>
            <person name="Carlow C.K."/>
            <person name="Crawford M.J."/>
            <person name="Daub J."/>
            <person name="Dimmic M.W."/>
            <person name="Estes C.F."/>
            <person name="Foster J.M."/>
            <person name="Ganatra M."/>
            <person name="Gregory W.F."/>
            <person name="Johnson N.M."/>
            <person name="Jin J."/>
            <person name="Komuniecki R."/>
            <person name="Korf I."/>
            <person name="Kumar S."/>
            <person name="Laney S."/>
            <person name="Li B.W."/>
            <person name="Li W."/>
            <person name="Lindblom T.H."/>
            <person name="Lustigman S."/>
            <person name="Ma D."/>
            <person name="Maina C.V."/>
            <person name="Martin D.M."/>
            <person name="McCarter J.P."/>
            <person name="McReynolds L."/>
            <person name="Mitreva M."/>
            <person name="Nutman T.B."/>
            <person name="Parkinson J."/>
            <person name="Peregrin-Alvarez J.M."/>
            <person name="Poole C."/>
            <person name="Ren Q."/>
            <person name="Saunders L."/>
            <person name="Sluder A.E."/>
            <person name="Smith K."/>
            <person name="Stanke M."/>
            <person name="Unnasch T.R."/>
            <person name="Ware J."/>
            <person name="Wei A.D."/>
            <person name="Weil G."/>
            <person name="Williams D.J."/>
            <person name="Zhang Y."/>
            <person name="Williams S.A."/>
            <person name="Fraser-Liggett C."/>
            <person name="Slatko B."/>
            <person name="Blaxter M.L."/>
            <person name="Scott A.L."/>
        </authorList>
    </citation>
    <scope>NUCLEOTIDE SEQUENCE</scope>
    <source>
        <strain evidence="2">FR3</strain>
    </source>
</reference>
<dbReference type="WBParaSite" id="Bm17502.1">
    <property type="protein sequence ID" value="Bm17502.1"/>
    <property type="gene ID" value="WBGene00268645"/>
</dbReference>
<name>A0A4E9FA71_BRUMA</name>
<evidence type="ECO:0000313" key="1">
    <source>
        <dbReference type="EMBL" id="VIO93747.1"/>
    </source>
</evidence>
<dbReference type="GeneID" id="66058821"/>
<sequence>MRTRFTDWISSTRSKLKLFVSRHEVSDATYNLKKTFPIGRQHLISKRLHRKSSFIFYALL</sequence>
<gene>
    <name evidence="1 3" type="primary">Bm17502</name>
    <name evidence="1" type="ORF">BM_BM17502</name>
</gene>
<dbReference type="RefSeq" id="XP_042934497.1">
    <property type="nucleotide sequence ID" value="XM_043078563.1"/>
</dbReference>
<dbReference type="AlphaFoldDB" id="A0A4E9FA71"/>
<dbReference type="KEGG" id="bmy:BM_BM17502"/>
<dbReference type="CTD" id="66058821"/>
<evidence type="ECO:0000313" key="3">
    <source>
        <dbReference type="WBParaSite" id="Bm17502.1"/>
    </source>
</evidence>
<accession>A0A5S6PDM9</accession>
<protein>
    <submittedName>
        <fullName evidence="1 3">Uncharacterized protein</fullName>
    </submittedName>
</protein>
<dbReference type="Proteomes" id="UP000006672">
    <property type="component" value="Unassembled WGS sequence"/>
</dbReference>
<proteinExistence type="predicted"/>
<organism evidence="1">
    <name type="scientific">Brugia malayi</name>
    <name type="common">Filarial nematode worm</name>
    <dbReference type="NCBI Taxonomy" id="6279"/>
    <lineage>
        <taxon>Eukaryota</taxon>
        <taxon>Metazoa</taxon>
        <taxon>Ecdysozoa</taxon>
        <taxon>Nematoda</taxon>
        <taxon>Chromadorea</taxon>
        <taxon>Rhabditida</taxon>
        <taxon>Spirurina</taxon>
        <taxon>Spiruromorpha</taxon>
        <taxon>Filarioidea</taxon>
        <taxon>Onchocercidae</taxon>
        <taxon>Brugia</taxon>
    </lineage>
</organism>